<organism evidence="1 2">
    <name type="scientific">Candidatus Magnetoglobus multicellularis str. Araruama</name>
    <dbReference type="NCBI Taxonomy" id="890399"/>
    <lineage>
        <taxon>Bacteria</taxon>
        <taxon>Pseudomonadati</taxon>
        <taxon>Thermodesulfobacteriota</taxon>
        <taxon>Desulfobacteria</taxon>
        <taxon>Desulfobacterales</taxon>
        <taxon>Desulfobacteraceae</taxon>
        <taxon>Candidatus Magnetoglobus</taxon>
    </lineage>
</organism>
<name>A0A1V1NW64_9BACT</name>
<proteinExistence type="predicted"/>
<sequence length="88" mass="10039">MEPGIGYWVLLAEQAHTITGHSMIETCANYNQGWQMVGSMGKQASRSMIEDYVEAIYLFENGGYSSASQIMQGRGYWIKFNQDCRICW</sequence>
<accession>A0A1V1NW64</accession>
<evidence type="ECO:0000313" key="2">
    <source>
        <dbReference type="Proteomes" id="UP000189670"/>
    </source>
</evidence>
<dbReference type="AlphaFoldDB" id="A0A1V1NW64"/>
<reference evidence="2" key="1">
    <citation type="submission" date="2012-11" db="EMBL/GenBank/DDBJ databases">
        <authorList>
            <person name="Lucero-Rivera Y.E."/>
            <person name="Tovar-Ramirez D."/>
        </authorList>
    </citation>
    <scope>NUCLEOTIDE SEQUENCE [LARGE SCALE GENOMIC DNA]</scope>
    <source>
        <strain evidence="2">Araruama</strain>
    </source>
</reference>
<dbReference type="EMBL" id="ATBP01001740">
    <property type="protein sequence ID" value="ETR66803.1"/>
    <property type="molecule type" value="Genomic_DNA"/>
</dbReference>
<evidence type="ECO:0000313" key="1">
    <source>
        <dbReference type="EMBL" id="ETR66803.1"/>
    </source>
</evidence>
<comment type="caution">
    <text evidence="1">The sequence shown here is derived from an EMBL/GenBank/DDBJ whole genome shotgun (WGS) entry which is preliminary data.</text>
</comment>
<protein>
    <submittedName>
        <fullName evidence="1">Uncharacterized protein</fullName>
    </submittedName>
</protein>
<gene>
    <name evidence="1" type="ORF">OMM_12328</name>
</gene>
<dbReference type="Proteomes" id="UP000189670">
    <property type="component" value="Unassembled WGS sequence"/>
</dbReference>